<keyword evidence="2" id="KW-1133">Transmembrane helix</keyword>
<keyword evidence="2" id="KW-0472">Membrane</keyword>
<dbReference type="EMBL" id="JH993011">
    <property type="protein sequence ID" value="EKX43244.1"/>
    <property type="molecule type" value="Genomic_DNA"/>
</dbReference>
<feature type="chain" id="PRO_5008770918" description="Transmembrane protein" evidence="3">
    <location>
        <begin position="22"/>
        <end position="218"/>
    </location>
</feature>
<dbReference type="PaxDb" id="55529-EKX43244"/>
<keyword evidence="3" id="KW-0732">Signal</keyword>
<proteinExistence type="predicted"/>
<keyword evidence="6" id="KW-1185">Reference proteome</keyword>
<evidence type="ECO:0000256" key="2">
    <source>
        <dbReference type="SAM" id="Phobius"/>
    </source>
</evidence>
<keyword evidence="2" id="KW-0812">Transmembrane</keyword>
<feature type="transmembrane region" description="Helical" evidence="2">
    <location>
        <begin position="164"/>
        <end position="186"/>
    </location>
</feature>
<feature type="transmembrane region" description="Helical" evidence="2">
    <location>
        <begin position="136"/>
        <end position="157"/>
    </location>
</feature>
<gene>
    <name evidence="4" type="ORF">GUITHDRAFT_153297</name>
</gene>
<name>L1J556_GUITC</name>
<dbReference type="HOGENOM" id="CLU_1269001_0_0_1"/>
<feature type="region of interest" description="Disordered" evidence="1">
    <location>
        <begin position="101"/>
        <end position="124"/>
    </location>
</feature>
<evidence type="ECO:0000313" key="5">
    <source>
        <dbReference type="EnsemblProtists" id="EKX43244"/>
    </source>
</evidence>
<dbReference type="AlphaFoldDB" id="L1J556"/>
<evidence type="ECO:0000313" key="6">
    <source>
        <dbReference type="Proteomes" id="UP000011087"/>
    </source>
</evidence>
<evidence type="ECO:0000256" key="1">
    <source>
        <dbReference type="SAM" id="MobiDB-lite"/>
    </source>
</evidence>
<protein>
    <recommendedName>
        <fullName evidence="7">Transmembrane protein</fullName>
    </recommendedName>
</protein>
<reference evidence="4 6" key="1">
    <citation type="journal article" date="2012" name="Nature">
        <title>Algal genomes reveal evolutionary mosaicism and the fate of nucleomorphs.</title>
        <authorList>
            <consortium name="DOE Joint Genome Institute"/>
            <person name="Curtis B.A."/>
            <person name="Tanifuji G."/>
            <person name="Burki F."/>
            <person name="Gruber A."/>
            <person name="Irimia M."/>
            <person name="Maruyama S."/>
            <person name="Arias M.C."/>
            <person name="Ball S.G."/>
            <person name="Gile G.H."/>
            <person name="Hirakawa Y."/>
            <person name="Hopkins J.F."/>
            <person name="Kuo A."/>
            <person name="Rensing S.A."/>
            <person name="Schmutz J."/>
            <person name="Symeonidi A."/>
            <person name="Elias M."/>
            <person name="Eveleigh R.J."/>
            <person name="Herman E.K."/>
            <person name="Klute M.J."/>
            <person name="Nakayama T."/>
            <person name="Obornik M."/>
            <person name="Reyes-Prieto A."/>
            <person name="Armbrust E.V."/>
            <person name="Aves S.J."/>
            <person name="Beiko R.G."/>
            <person name="Coutinho P."/>
            <person name="Dacks J.B."/>
            <person name="Durnford D.G."/>
            <person name="Fast N.M."/>
            <person name="Green B.R."/>
            <person name="Grisdale C.J."/>
            <person name="Hempel F."/>
            <person name="Henrissat B."/>
            <person name="Hoppner M.P."/>
            <person name="Ishida K."/>
            <person name="Kim E."/>
            <person name="Koreny L."/>
            <person name="Kroth P.G."/>
            <person name="Liu Y."/>
            <person name="Malik S.B."/>
            <person name="Maier U.G."/>
            <person name="McRose D."/>
            <person name="Mock T."/>
            <person name="Neilson J.A."/>
            <person name="Onodera N.T."/>
            <person name="Poole A.M."/>
            <person name="Pritham E.J."/>
            <person name="Richards T.A."/>
            <person name="Rocap G."/>
            <person name="Roy S.W."/>
            <person name="Sarai C."/>
            <person name="Schaack S."/>
            <person name="Shirato S."/>
            <person name="Slamovits C.H."/>
            <person name="Spencer D.F."/>
            <person name="Suzuki S."/>
            <person name="Worden A.Z."/>
            <person name="Zauner S."/>
            <person name="Barry K."/>
            <person name="Bell C."/>
            <person name="Bharti A.K."/>
            <person name="Crow J.A."/>
            <person name="Grimwood J."/>
            <person name="Kramer R."/>
            <person name="Lindquist E."/>
            <person name="Lucas S."/>
            <person name="Salamov A."/>
            <person name="McFadden G.I."/>
            <person name="Lane C.E."/>
            <person name="Keeling P.J."/>
            <person name="Gray M.W."/>
            <person name="Grigoriev I.V."/>
            <person name="Archibald J.M."/>
        </authorList>
    </citation>
    <scope>NUCLEOTIDE SEQUENCE</scope>
    <source>
        <strain evidence="4 6">CCMP2712</strain>
    </source>
</reference>
<feature type="compositionally biased region" description="Basic residues" evidence="1">
    <location>
        <begin position="101"/>
        <end position="119"/>
    </location>
</feature>
<dbReference type="EnsemblProtists" id="EKX43244">
    <property type="protein sequence ID" value="EKX43244"/>
    <property type="gene ID" value="GUITHDRAFT_153297"/>
</dbReference>
<sequence length="218" mass="23915">MIARLFVQSVLVLSTLQCVSCFAPHIWMKSGKGSTESGSRTIVPGRTRQVVIQKTTPTYLQTPPPLPPLSARLMGLEKEELDNQKMAWQLDPDCPVRRKARSNRAKAVRSRKSQLRSKKAAKDTHNTDALSMGLLYVSWALRAGAAVSMMTVGLLALRAAGMMALRFFGIFSASLVFGIIGLIGLFNSLRKDSNVEVKKGKDQLTDVANDHHPGSFCM</sequence>
<reference evidence="5" key="3">
    <citation type="submission" date="2015-06" db="UniProtKB">
        <authorList>
            <consortium name="EnsemblProtists"/>
        </authorList>
    </citation>
    <scope>IDENTIFICATION</scope>
</reference>
<evidence type="ECO:0000256" key="3">
    <source>
        <dbReference type="SAM" id="SignalP"/>
    </source>
</evidence>
<evidence type="ECO:0000313" key="4">
    <source>
        <dbReference type="EMBL" id="EKX43244.1"/>
    </source>
</evidence>
<organism evidence="4">
    <name type="scientific">Guillardia theta (strain CCMP2712)</name>
    <name type="common">Cryptophyte</name>
    <dbReference type="NCBI Taxonomy" id="905079"/>
    <lineage>
        <taxon>Eukaryota</taxon>
        <taxon>Cryptophyceae</taxon>
        <taxon>Pyrenomonadales</taxon>
        <taxon>Geminigeraceae</taxon>
        <taxon>Guillardia</taxon>
    </lineage>
</organism>
<evidence type="ECO:0008006" key="7">
    <source>
        <dbReference type="Google" id="ProtNLM"/>
    </source>
</evidence>
<reference evidence="6" key="2">
    <citation type="submission" date="2012-11" db="EMBL/GenBank/DDBJ databases">
        <authorList>
            <person name="Kuo A."/>
            <person name="Curtis B.A."/>
            <person name="Tanifuji G."/>
            <person name="Burki F."/>
            <person name="Gruber A."/>
            <person name="Irimia M."/>
            <person name="Maruyama S."/>
            <person name="Arias M.C."/>
            <person name="Ball S.G."/>
            <person name="Gile G.H."/>
            <person name="Hirakawa Y."/>
            <person name="Hopkins J.F."/>
            <person name="Rensing S.A."/>
            <person name="Schmutz J."/>
            <person name="Symeonidi A."/>
            <person name="Elias M."/>
            <person name="Eveleigh R.J."/>
            <person name="Herman E.K."/>
            <person name="Klute M.J."/>
            <person name="Nakayama T."/>
            <person name="Obornik M."/>
            <person name="Reyes-Prieto A."/>
            <person name="Armbrust E.V."/>
            <person name="Aves S.J."/>
            <person name="Beiko R.G."/>
            <person name="Coutinho P."/>
            <person name="Dacks J.B."/>
            <person name="Durnford D.G."/>
            <person name="Fast N.M."/>
            <person name="Green B.R."/>
            <person name="Grisdale C."/>
            <person name="Hempe F."/>
            <person name="Henrissat B."/>
            <person name="Hoppner M.P."/>
            <person name="Ishida K.-I."/>
            <person name="Kim E."/>
            <person name="Koreny L."/>
            <person name="Kroth P.G."/>
            <person name="Liu Y."/>
            <person name="Malik S.-B."/>
            <person name="Maier U.G."/>
            <person name="McRose D."/>
            <person name="Mock T."/>
            <person name="Neilson J.A."/>
            <person name="Onodera N.T."/>
            <person name="Poole A.M."/>
            <person name="Pritham E.J."/>
            <person name="Richards T.A."/>
            <person name="Rocap G."/>
            <person name="Roy S.W."/>
            <person name="Sarai C."/>
            <person name="Schaack S."/>
            <person name="Shirato S."/>
            <person name="Slamovits C.H."/>
            <person name="Spencer D.F."/>
            <person name="Suzuki S."/>
            <person name="Worden A.Z."/>
            <person name="Zauner S."/>
            <person name="Barry K."/>
            <person name="Bell C."/>
            <person name="Bharti A.K."/>
            <person name="Crow J.A."/>
            <person name="Grimwood J."/>
            <person name="Kramer R."/>
            <person name="Lindquist E."/>
            <person name="Lucas S."/>
            <person name="Salamov A."/>
            <person name="McFadden G.I."/>
            <person name="Lane C.E."/>
            <person name="Keeling P.J."/>
            <person name="Gray M.W."/>
            <person name="Grigoriev I.V."/>
            <person name="Archibald J.M."/>
        </authorList>
    </citation>
    <scope>NUCLEOTIDE SEQUENCE</scope>
    <source>
        <strain evidence="6">CCMP2712</strain>
    </source>
</reference>
<accession>L1J556</accession>
<dbReference type="RefSeq" id="XP_005830224.1">
    <property type="nucleotide sequence ID" value="XM_005830167.1"/>
</dbReference>
<dbReference type="KEGG" id="gtt:GUITHDRAFT_153297"/>
<dbReference type="Proteomes" id="UP000011087">
    <property type="component" value="Unassembled WGS sequence"/>
</dbReference>
<feature type="signal peptide" evidence="3">
    <location>
        <begin position="1"/>
        <end position="21"/>
    </location>
</feature>
<dbReference type="GeneID" id="17299903"/>